<dbReference type="GO" id="GO:0009570">
    <property type="term" value="C:chloroplast stroma"/>
    <property type="evidence" value="ECO:0007669"/>
    <property type="project" value="UniProtKB-SubCell"/>
</dbReference>
<evidence type="ECO:0000256" key="12">
    <source>
        <dbReference type="ARBA" id="ARBA00023209"/>
    </source>
</evidence>
<dbReference type="AlphaFoldDB" id="A0A8X8ZJK3"/>
<keyword evidence="7" id="KW-0150">Chloroplast</keyword>
<dbReference type="SUPFAM" id="SSF69593">
    <property type="entry name" value="Glycerol-3-phosphate (1)-acyltransferase"/>
    <property type="match status" value="2"/>
</dbReference>
<evidence type="ECO:0000256" key="14">
    <source>
        <dbReference type="ARBA" id="ARBA00023315"/>
    </source>
</evidence>
<evidence type="ECO:0000256" key="11">
    <source>
        <dbReference type="ARBA" id="ARBA00023098"/>
    </source>
</evidence>
<evidence type="ECO:0000256" key="10">
    <source>
        <dbReference type="ARBA" id="ARBA00022946"/>
    </source>
</evidence>
<evidence type="ECO:0000256" key="3">
    <source>
        <dbReference type="ARBA" id="ARBA00005189"/>
    </source>
</evidence>
<dbReference type="Gene3D" id="3.40.1130.10">
    <property type="entry name" value="Glycerol-3-phosphate (1)-acyltransferase"/>
    <property type="match status" value="2"/>
</dbReference>
<feature type="domain" description="Phospholipid/glycerol acyltransferase" evidence="16">
    <location>
        <begin position="290"/>
        <end position="436"/>
    </location>
</feature>
<evidence type="ECO:0000256" key="2">
    <source>
        <dbReference type="ARBA" id="ARBA00004765"/>
    </source>
</evidence>
<keyword evidence="6" id="KW-0444">Lipid biosynthesis</keyword>
<keyword evidence="18" id="KW-1185">Reference proteome</keyword>
<evidence type="ECO:0000256" key="8">
    <source>
        <dbReference type="ARBA" id="ARBA00022640"/>
    </source>
</evidence>
<protein>
    <recommendedName>
        <fullName evidence="5">glycerol-3-phosphate 1-O-acyltransferase</fullName>
        <ecNumber evidence="5">2.3.1.15</ecNumber>
    </recommendedName>
</protein>
<keyword evidence="11" id="KW-0443">Lipid metabolism</keyword>
<comment type="caution">
    <text evidence="17">The sequence shown here is derived from an EMBL/GenBank/DDBJ whole genome shotgun (WGS) entry which is preliminary data.</text>
</comment>
<evidence type="ECO:0000256" key="1">
    <source>
        <dbReference type="ARBA" id="ARBA00004470"/>
    </source>
</evidence>
<accession>A0A8X8ZJK3</accession>
<keyword evidence="8" id="KW-0934">Plastid</keyword>
<comment type="pathway">
    <text evidence="3">Lipid metabolism.</text>
</comment>
<dbReference type="Pfam" id="PF14829">
    <property type="entry name" value="GPAT_N"/>
    <property type="match status" value="1"/>
</dbReference>
<keyword evidence="12" id="KW-0594">Phospholipid biosynthesis</keyword>
<evidence type="ECO:0000256" key="4">
    <source>
        <dbReference type="ARBA" id="ARBA00007937"/>
    </source>
</evidence>
<comment type="subcellular location">
    <subcellularLocation>
        <location evidence="1">Plastid</location>
        <location evidence="1">Chloroplast stroma</location>
    </subcellularLocation>
</comment>
<dbReference type="PANTHER" id="PTHR35695">
    <property type="entry name" value="GLYCEROL-3-PHOSPHATE ACYLTRANSFERASE, CHLOROPLASTIC"/>
    <property type="match status" value="1"/>
</dbReference>
<dbReference type="InterPro" id="IPR038114">
    <property type="entry name" value="GPAT_N_sf"/>
</dbReference>
<dbReference type="Gene3D" id="1.10.1200.50">
    <property type="entry name" value="Glycerol-3-phosphate acyltransferase, alpha helical bundle, N-terminal"/>
    <property type="match status" value="1"/>
</dbReference>
<dbReference type="InterPro" id="IPR002123">
    <property type="entry name" value="Plipid/glycerol_acylTrfase"/>
</dbReference>
<dbReference type="SMART" id="SM00563">
    <property type="entry name" value="PlsC"/>
    <property type="match status" value="1"/>
</dbReference>
<evidence type="ECO:0000256" key="9">
    <source>
        <dbReference type="ARBA" id="ARBA00022679"/>
    </source>
</evidence>
<dbReference type="GO" id="GO:0004366">
    <property type="term" value="F:glycerol-3-phosphate O-acyltransferase activity"/>
    <property type="evidence" value="ECO:0007669"/>
    <property type="project" value="UniProtKB-EC"/>
</dbReference>
<keyword evidence="14" id="KW-0012">Acyltransferase</keyword>
<keyword evidence="13" id="KW-1208">Phospholipid metabolism</keyword>
<gene>
    <name evidence="17" type="ORF">SASPL_130574</name>
</gene>
<evidence type="ECO:0000256" key="7">
    <source>
        <dbReference type="ARBA" id="ARBA00022528"/>
    </source>
</evidence>
<dbReference type="InterPro" id="IPR023083">
    <property type="entry name" value="G3P_O-acylTrfase_N"/>
</dbReference>
<dbReference type="PIRSF" id="PIRSF000431">
    <property type="entry name" value="Glycerol-3-P_O-acyltransfrase"/>
    <property type="match status" value="1"/>
</dbReference>
<comment type="similarity">
    <text evidence="4">Belongs to the GPAT/DAPAT family.</text>
</comment>
<evidence type="ECO:0000256" key="6">
    <source>
        <dbReference type="ARBA" id="ARBA00022516"/>
    </source>
</evidence>
<evidence type="ECO:0000256" key="13">
    <source>
        <dbReference type="ARBA" id="ARBA00023264"/>
    </source>
</evidence>
<name>A0A8X8ZJK3_SALSN</name>
<dbReference type="EMBL" id="PNBA02000011">
    <property type="protein sequence ID" value="KAG6407582.1"/>
    <property type="molecule type" value="Genomic_DNA"/>
</dbReference>
<dbReference type="InterPro" id="IPR016222">
    <property type="entry name" value="G3P_O-acylTrfase_chlp"/>
</dbReference>
<proteinExistence type="inferred from homology"/>
<keyword evidence="10" id="KW-0809">Transit peptide</keyword>
<sequence length="538" mass="60428">MILSIPSTVKLYACSTTPRVSASHSSSLGCGEPRRLTRSSCLLFCASYPRETAEMLYERKSPSNFAAATPAVASSSASDHHDVSPPPRSFLDARSEQDLLMVIQKEAEAGRLPINIAQGMTELYHNYRDAVLRSGHPKADEIVMSNMAIVLNRIFSDVQDPFQFSPYHNAIREPFDYYTLGQKYIRPLVDFRPWQMPISDHCMINFQSTCLLGNEFIRIVEYCYCKNSYLGNSSIFYEIEKKLEQVHSFLDVSINVIMELYVIIDKLVKLILEVLCLNFPVDICHFGENIILMSNHQTEADPAVIALLLESTSSFIAENLIYVAGDRVITDPLSKPFSMGRNLLCVYSKKHMSDDPKLIDMKRRANTKSLKEMALLLRTGAKIIWIAPSGGRDRPDPVTKEWHPAPFDSSSVDNMRRLVEHAGVPGHIYPLAIMCHEIMPPPLKVEKEIGERREISFHGVGVSVGPAIDYHKIYSALDDPDEEKSMYSELLYSSICQQYDVLKSAIYGKQGEGCFDSATDTISRSMVLVECKNALAPS</sequence>
<keyword evidence="9" id="KW-0808">Transferase</keyword>
<comment type="pathway">
    <text evidence="2">Phospholipid metabolism; CDP-diacylglycerol biosynthesis; CDP-diacylglycerol from sn-glycerol 3-phosphate: step 1/3.</text>
</comment>
<dbReference type="GO" id="GO:0006655">
    <property type="term" value="P:phosphatidylglycerol biosynthetic process"/>
    <property type="evidence" value="ECO:0007669"/>
    <property type="project" value="TreeGrafter"/>
</dbReference>
<evidence type="ECO:0000256" key="15">
    <source>
        <dbReference type="PIRSR" id="PIRSR000431-2"/>
    </source>
</evidence>
<reference evidence="17" key="1">
    <citation type="submission" date="2018-01" db="EMBL/GenBank/DDBJ databases">
        <authorList>
            <person name="Mao J.F."/>
        </authorList>
    </citation>
    <scope>NUCLEOTIDE SEQUENCE</scope>
    <source>
        <strain evidence="17">Huo1</strain>
        <tissue evidence="17">Leaf</tissue>
    </source>
</reference>
<dbReference type="Proteomes" id="UP000298416">
    <property type="component" value="Unassembled WGS sequence"/>
</dbReference>
<dbReference type="PANTHER" id="PTHR35695:SF1">
    <property type="entry name" value="GLYCEROL-3-PHOSPHATE ACYLTRANSFERASE, CHLOROPLASTIC"/>
    <property type="match status" value="1"/>
</dbReference>
<dbReference type="EC" id="2.3.1.15" evidence="5"/>
<evidence type="ECO:0000313" key="18">
    <source>
        <dbReference type="Proteomes" id="UP000298416"/>
    </source>
</evidence>
<dbReference type="Pfam" id="PF01553">
    <property type="entry name" value="Acyltransferase"/>
    <property type="match status" value="1"/>
</dbReference>
<feature type="short sequence motif" description="HXXXXD motif" evidence="15">
    <location>
        <begin position="296"/>
        <end position="301"/>
    </location>
</feature>
<evidence type="ECO:0000256" key="5">
    <source>
        <dbReference type="ARBA" id="ARBA00013113"/>
    </source>
</evidence>
<organism evidence="17">
    <name type="scientific">Salvia splendens</name>
    <name type="common">Scarlet sage</name>
    <dbReference type="NCBI Taxonomy" id="180675"/>
    <lineage>
        <taxon>Eukaryota</taxon>
        <taxon>Viridiplantae</taxon>
        <taxon>Streptophyta</taxon>
        <taxon>Embryophyta</taxon>
        <taxon>Tracheophyta</taxon>
        <taxon>Spermatophyta</taxon>
        <taxon>Magnoliopsida</taxon>
        <taxon>eudicotyledons</taxon>
        <taxon>Gunneridae</taxon>
        <taxon>Pentapetalae</taxon>
        <taxon>asterids</taxon>
        <taxon>lamiids</taxon>
        <taxon>Lamiales</taxon>
        <taxon>Lamiaceae</taxon>
        <taxon>Nepetoideae</taxon>
        <taxon>Mentheae</taxon>
        <taxon>Salviinae</taxon>
        <taxon>Salvia</taxon>
        <taxon>Salvia subgen. Calosphace</taxon>
        <taxon>core Calosphace</taxon>
    </lineage>
</organism>
<reference evidence="17" key="2">
    <citation type="submission" date="2020-08" db="EMBL/GenBank/DDBJ databases">
        <title>Plant Genome Project.</title>
        <authorList>
            <person name="Zhang R.-G."/>
        </authorList>
    </citation>
    <scope>NUCLEOTIDE SEQUENCE</scope>
    <source>
        <strain evidence="17">Huo1</strain>
        <tissue evidence="17">Leaf</tissue>
    </source>
</reference>
<evidence type="ECO:0000259" key="16">
    <source>
        <dbReference type="SMART" id="SM00563"/>
    </source>
</evidence>
<evidence type="ECO:0000313" key="17">
    <source>
        <dbReference type="EMBL" id="KAG6407582.1"/>
    </source>
</evidence>